<reference evidence="4 5" key="1">
    <citation type="submission" date="2015-06" db="EMBL/GenBank/DDBJ databases">
        <title>Draft genome sequence of an Alphaproteobacteria species associated to the Mediterranean sponge Oscarella lobularis.</title>
        <authorList>
            <person name="Jourda C."/>
            <person name="Santini S."/>
            <person name="Claverie J.-M."/>
        </authorList>
    </citation>
    <scope>NUCLEOTIDE SEQUENCE [LARGE SCALE GENOMIC DNA]</scope>
    <source>
        <strain evidence="4">IGS</strain>
    </source>
</reference>
<dbReference type="PANTHER" id="PTHR44196:SF1">
    <property type="entry name" value="DEHYDROGENASE_REDUCTASE SDR FAMILY MEMBER 7B"/>
    <property type="match status" value="1"/>
</dbReference>
<dbReference type="GO" id="GO:0016491">
    <property type="term" value="F:oxidoreductase activity"/>
    <property type="evidence" value="ECO:0007669"/>
    <property type="project" value="UniProtKB-KW"/>
</dbReference>
<organism evidence="4 5">
    <name type="scientific">Candidatus Rhodobacter oscarellae</name>
    <dbReference type="NCBI Taxonomy" id="1675527"/>
    <lineage>
        <taxon>Bacteria</taxon>
        <taxon>Pseudomonadati</taxon>
        <taxon>Pseudomonadota</taxon>
        <taxon>Alphaproteobacteria</taxon>
        <taxon>Rhodobacterales</taxon>
        <taxon>Rhodobacter group</taxon>
        <taxon>Rhodobacter</taxon>
    </lineage>
</organism>
<dbReference type="InterPro" id="IPR036291">
    <property type="entry name" value="NAD(P)-bd_dom_sf"/>
</dbReference>
<comment type="similarity">
    <text evidence="1 3">Belongs to the short-chain dehydrogenases/reductases (SDR) family.</text>
</comment>
<dbReference type="Gene3D" id="3.40.50.720">
    <property type="entry name" value="NAD(P)-binding Rossmann-like Domain"/>
    <property type="match status" value="1"/>
</dbReference>
<dbReference type="PRINTS" id="PR00081">
    <property type="entry name" value="GDHRDH"/>
</dbReference>
<evidence type="ECO:0000256" key="1">
    <source>
        <dbReference type="ARBA" id="ARBA00006484"/>
    </source>
</evidence>
<dbReference type="SUPFAM" id="SSF51735">
    <property type="entry name" value="NAD(P)-binding Rossmann-fold domains"/>
    <property type="match status" value="1"/>
</dbReference>
<sequence length="250" mass="25562">MNLTGKTVIVTGASRGIGAAAAHAFAAEGAKVALVARSSAAIDALAAEIGDAAIALPCDVADYDAVAAMVAAVEDRLGPVDILVNNAGVIEPISHIATSDPAGWAGAIAINLTGVYNCVRATLPGMIARGGGSILGVSSGAAHSPIEAWSHYCASKAGAAMLTRMIDKENRDDGIRAIGLSPGTVATEMQREIKASGVNPVSKLEWSDHIPPEWPAKCLVWMCGPEADAHLGEELALRDEGLRRQLGLIA</sequence>
<dbReference type="EMBL" id="LFTY01000002">
    <property type="protein sequence ID" value="KMW59280.1"/>
    <property type="molecule type" value="Genomic_DNA"/>
</dbReference>
<dbReference type="OrthoDB" id="9810734at2"/>
<evidence type="ECO:0000313" key="4">
    <source>
        <dbReference type="EMBL" id="KMW59280.1"/>
    </source>
</evidence>
<proteinExistence type="inferred from homology"/>
<comment type="caution">
    <text evidence="4">The sequence shown here is derived from an EMBL/GenBank/DDBJ whole genome shotgun (WGS) entry which is preliminary data.</text>
</comment>
<dbReference type="Proteomes" id="UP000037178">
    <property type="component" value="Unassembled WGS sequence"/>
</dbReference>
<evidence type="ECO:0000313" key="5">
    <source>
        <dbReference type="Proteomes" id="UP000037178"/>
    </source>
</evidence>
<dbReference type="PANTHER" id="PTHR44196">
    <property type="entry name" value="DEHYDROGENASE/REDUCTASE SDR FAMILY MEMBER 7B"/>
    <property type="match status" value="1"/>
</dbReference>
<dbReference type="PATRIC" id="fig|1675527.3.peg.4462"/>
<gene>
    <name evidence="4" type="ORF">AIOL_004261</name>
</gene>
<protein>
    <submittedName>
        <fullName evidence="4">Dehydrogenase</fullName>
    </submittedName>
</protein>
<accession>A0A0J9E909</accession>
<evidence type="ECO:0000256" key="3">
    <source>
        <dbReference type="RuleBase" id="RU000363"/>
    </source>
</evidence>
<dbReference type="FunFam" id="3.40.50.720:FF:000084">
    <property type="entry name" value="Short-chain dehydrogenase reductase"/>
    <property type="match status" value="1"/>
</dbReference>
<dbReference type="InterPro" id="IPR002347">
    <property type="entry name" value="SDR_fam"/>
</dbReference>
<evidence type="ECO:0000256" key="2">
    <source>
        <dbReference type="ARBA" id="ARBA00023002"/>
    </source>
</evidence>
<dbReference type="STRING" id="1675527.AIOL_004261"/>
<dbReference type="CDD" id="cd05233">
    <property type="entry name" value="SDR_c"/>
    <property type="match status" value="1"/>
</dbReference>
<keyword evidence="2" id="KW-0560">Oxidoreductase</keyword>
<dbReference type="Pfam" id="PF00106">
    <property type="entry name" value="adh_short"/>
    <property type="match status" value="1"/>
</dbReference>
<keyword evidence="5" id="KW-1185">Reference proteome</keyword>
<dbReference type="PRINTS" id="PR00080">
    <property type="entry name" value="SDRFAMILY"/>
</dbReference>
<dbReference type="GO" id="GO:0016020">
    <property type="term" value="C:membrane"/>
    <property type="evidence" value="ECO:0007669"/>
    <property type="project" value="TreeGrafter"/>
</dbReference>
<dbReference type="RefSeq" id="WP_049644780.1">
    <property type="nucleotide sequence ID" value="NZ_LFTY01000002.1"/>
</dbReference>
<dbReference type="AlphaFoldDB" id="A0A0J9E909"/>
<name>A0A0J9E909_9RHOB</name>